<name>A0A022RIQ7_ERYGU</name>
<evidence type="ECO:0000256" key="1">
    <source>
        <dbReference type="ARBA" id="ARBA00004906"/>
    </source>
</evidence>
<dbReference type="Proteomes" id="UP000030748">
    <property type="component" value="Unassembled WGS sequence"/>
</dbReference>
<evidence type="ECO:0000256" key="4">
    <source>
        <dbReference type="PIRNR" id="PIRNR028729"/>
    </source>
</evidence>
<keyword evidence="8" id="KW-1185">Reference proteome</keyword>
<feature type="domain" description="SKP1 component dimerisation" evidence="5">
    <location>
        <begin position="108"/>
        <end position="152"/>
    </location>
</feature>
<evidence type="ECO:0000259" key="5">
    <source>
        <dbReference type="Pfam" id="PF01466"/>
    </source>
</evidence>
<dbReference type="GO" id="GO:0097602">
    <property type="term" value="F:cullin family protein binding"/>
    <property type="evidence" value="ECO:0000318"/>
    <property type="project" value="GO_Central"/>
</dbReference>
<dbReference type="Pfam" id="PF03931">
    <property type="entry name" value="Skp1_POZ"/>
    <property type="match status" value="1"/>
</dbReference>
<dbReference type="KEGG" id="egt:105955402"/>
<dbReference type="Gene3D" id="3.30.710.10">
    <property type="entry name" value="Potassium Channel Kv1.1, Chain A"/>
    <property type="match status" value="1"/>
</dbReference>
<dbReference type="SMART" id="SM00512">
    <property type="entry name" value="Skp1"/>
    <property type="match status" value="1"/>
</dbReference>
<evidence type="ECO:0000259" key="6">
    <source>
        <dbReference type="Pfam" id="PF03931"/>
    </source>
</evidence>
<gene>
    <name evidence="7" type="ORF">MIMGU_mgv1a015244mg</name>
</gene>
<dbReference type="SUPFAM" id="SSF81382">
    <property type="entry name" value="Skp1 dimerisation domain-like"/>
    <property type="match status" value="1"/>
</dbReference>
<organism evidence="7 8">
    <name type="scientific">Erythranthe guttata</name>
    <name type="common">Yellow monkey flower</name>
    <name type="synonym">Mimulus guttatus</name>
    <dbReference type="NCBI Taxonomy" id="4155"/>
    <lineage>
        <taxon>Eukaryota</taxon>
        <taxon>Viridiplantae</taxon>
        <taxon>Streptophyta</taxon>
        <taxon>Embryophyta</taxon>
        <taxon>Tracheophyta</taxon>
        <taxon>Spermatophyta</taxon>
        <taxon>Magnoliopsida</taxon>
        <taxon>eudicotyledons</taxon>
        <taxon>Gunneridae</taxon>
        <taxon>Pentapetalae</taxon>
        <taxon>asterids</taxon>
        <taxon>lamiids</taxon>
        <taxon>Lamiales</taxon>
        <taxon>Phrymaceae</taxon>
        <taxon>Erythranthe</taxon>
    </lineage>
</organism>
<sequence length="163" mass="17885">MAAETGTPTTLTLKSNDDELFSVAESAAILSVTIRNMVEDGCAGGVIPLDNVDGKTLASVITYMNGISAIPADEEKKKSYRDKFLSDKDFETLADMVLAANYLNMSCLMDAVSAKIAQVMEKKSVGWVRRKFGIENDYTPEEEAAVKEEHKWTFEGVETDDDN</sequence>
<dbReference type="GO" id="GO:0016567">
    <property type="term" value="P:protein ubiquitination"/>
    <property type="evidence" value="ECO:0007669"/>
    <property type="project" value="UniProtKB-UniRule"/>
</dbReference>
<evidence type="ECO:0000256" key="2">
    <source>
        <dbReference type="ARBA" id="ARBA00009993"/>
    </source>
</evidence>
<dbReference type="UniPathway" id="UPA00143"/>
<dbReference type="GO" id="GO:0005737">
    <property type="term" value="C:cytoplasm"/>
    <property type="evidence" value="ECO:0000318"/>
    <property type="project" value="GO_Central"/>
</dbReference>
<dbReference type="InterPro" id="IPR011333">
    <property type="entry name" value="SKP1/BTB/POZ_sf"/>
</dbReference>
<dbReference type="eggNOG" id="KOG1724">
    <property type="taxonomic scope" value="Eukaryota"/>
</dbReference>
<dbReference type="Pfam" id="PF01466">
    <property type="entry name" value="Skp1"/>
    <property type="match status" value="1"/>
</dbReference>
<dbReference type="SUPFAM" id="SSF54695">
    <property type="entry name" value="POZ domain"/>
    <property type="match status" value="1"/>
</dbReference>
<dbReference type="GO" id="GO:0031146">
    <property type="term" value="P:SCF-dependent proteasomal ubiquitin-dependent protein catabolic process"/>
    <property type="evidence" value="ECO:0000318"/>
    <property type="project" value="GO_Central"/>
</dbReference>
<dbReference type="InterPro" id="IPR001232">
    <property type="entry name" value="SKP1-like"/>
</dbReference>
<proteinExistence type="inferred from homology"/>
<dbReference type="PIRSF" id="PIRSF028729">
    <property type="entry name" value="E3_ubiquit_lig_SCF_Skp"/>
    <property type="match status" value="1"/>
</dbReference>
<dbReference type="InterPro" id="IPR016072">
    <property type="entry name" value="Skp1_comp_dimer"/>
</dbReference>
<dbReference type="InterPro" id="IPR036296">
    <property type="entry name" value="SKP1-like_dim_sf"/>
</dbReference>
<dbReference type="EMBL" id="KI630443">
    <property type="protein sequence ID" value="EYU39628.1"/>
    <property type="molecule type" value="Genomic_DNA"/>
</dbReference>
<comment type="similarity">
    <text evidence="2 4">Belongs to the SKP1 family.</text>
</comment>
<feature type="domain" description="SKP1 component POZ" evidence="6">
    <location>
        <begin position="11"/>
        <end position="65"/>
    </location>
</feature>
<comment type="function">
    <text evidence="4">Involved in ubiquitination and subsequent proteasomal degradation of target proteins. Together with CUL1, RBX1 and a F-box protein, it forms a SCF E3 ubiquitin ligase complex. The functional specificity of this complex depends on the type of F-box protein. In the SCF complex, it serves as an adapter that links the F-box protein to CUL1.</text>
</comment>
<dbReference type="InterPro" id="IPR016897">
    <property type="entry name" value="SKP1"/>
</dbReference>
<dbReference type="PhylomeDB" id="A0A022RIQ7"/>
<comment type="pathway">
    <text evidence="1 4">Protein modification; protein ubiquitination.</text>
</comment>
<dbReference type="InterPro" id="IPR016073">
    <property type="entry name" value="Skp1_comp_POZ"/>
</dbReference>
<comment type="subunit">
    <text evidence="4">Part of a SCF (SKP1-cullin-F-box) protein ligase complex.</text>
</comment>
<dbReference type="GO" id="GO:0005634">
    <property type="term" value="C:nucleus"/>
    <property type="evidence" value="ECO:0000318"/>
    <property type="project" value="GO_Central"/>
</dbReference>
<dbReference type="OrthoDB" id="910907at2759"/>
<evidence type="ECO:0000256" key="3">
    <source>
        <dbReference type="ARBA" id="ARBA00022786"/>
    </source>
</evidence>
<evidence type="ECO:0000313" key="7">
    <source>
        <dbReference type="EMBL" id="EYU39628.1"/>
    </source>
</evidence>
<accession>A0A022RIQ7</accession>
<reference evidence="7 8" key="1">
    <citation type="journal article" date="2013" name="Proc. Natl. Acad. Sci. U.S.A.">
        <title>Fine-scale variation in meiotic recombination in Mimulus inferred from population shotgun sequencing.</title>
        <authorList>
            <person name="Hellsten U."/>
            <person name="Wright K.M."/>
            <person name="Jenkins J."/>
            <person name="Shu S."/>
            <person name="Yuan Y."/>
            <person name="Wessler S.R."/>
            <person name="Schmutz J."/>
            <person name="Willis J.H."/>
            <person name="Rokhsar D.S."/>
        </authorList>
    </citation>
    <scope>NUCLEOTIDE SEQUENCE [LARGE SCALE GENOMIC DNA]</scope>
    <source>
        <strain evidence="8">cv. DUN x IM62</strain>
    </source>
</reference>
<evidence type="ECO:0000313" key="8">
    <source>
        <dbReference type="Proteomes" id="UP000030748"/>
    </source>
</evidence>
<protein>
    <recommendedName>
        <fullName evidence="4">SKP1-like protein</fullName>
    </recommendedName>
</protein>
<keyword evidence="3 4" id="KW-0833">Ubl conjugation pathway</keyword>
<dbReference type="GO" id="GO:0009867">
    <property type="term" value="P:jasmonic acid mediated signaling pathway"/>
    <property type="evidence" value="ECO:0007669"/>
    <property type="project" value="UniProtKB-ARBA"/>
</dbReference>
<dbReference type="STRING" id="4155.A0A022RIQ7"/>
<dbReference type="OMA" id="ENEEYCA"/>
<dbReference type="PANTHER" id="PTHR11165">
    <property type="entry name" value="SKP1"/>
    <property type="match status" value="1"/>
</dbReference>
<dbReference type="AlphaFoldDB" id="A0A022RIQ7"/>